<organism evidence="3 4">
    <name type="scientific">Siminovitchia terrae</name>
    <name type="common">Bacillus terrae</name>
    <dbReference type="NCBI Taxonomy" id="1914933"/>
    <lineage>
        <taxon>Bacteria</taxon>
        <taxon>Bacillati</taxon>
        <taxon>Bacillota</taxon>
        <taxon>Bacilli</taxon>
        <taxon>Bacillales</taxon>
        <taxon>Bacillaceae</taxon>
        <taxon>Siminovitchia</taxon>
    </lineage>
</organism>
<proteinExistence type="predicted"/>
<dbReference type="EMBL" id="QYTW02000015">
    <property type="protein sequence ID" value="RST58903.1"/>
    <property type="molecule type" value="Genomic_DNA"/>
</dbReference>
<keyword evidence="1" id="KW-0812">Transmembrane</keyword>
<evidence type="ECO:0000313" key="5">
    <source>
        <dbReference type="Proteomes" id="UP000680670"/>
    </source>
</evidence>
<evidence type="ECO:0000313" key="3">
    <source>
        <dbReference type="EMBL" id="RST58903.1"/>
    </source>
</evidence>
<reference evidence="2 5" key="2">
    <citation type="submission" date="2021-03" db="EMBL/GenBank/DDBJ databases">
        <title>Antimicrobial resistance genes in bacteria isolated from Japanese honey, and their potential for conferring macrolide and lincosamide resistance in the American foulbrood pathogen Paenibacillus larvae.</title>
        <authorList>
            <person name="Okamoto M."/>
            <person name="Kumagai M."/>
            <person name="Kanamori H."/>
            <person name="Takamatsu D."/>
        </authorList>
    </citation>
    <scope>NUCLEOTIDE SEQUENCE [LARGE SCALE GENOMIC DNA]</scope>
    <source>
        <strain evidence="2 5">J6TS1</strain>
    </source>
</reference>
<feature type="transmembrane region" description="Helical" evidence="1">
    <location>
        <begin position="67"/>
        <end position="88"/>
    </location>
</feature>
<dbReference type="Proteomes" id="UP000680670">
    <property type="component" value="Unassembled WGS sequence"/>
</dbReference>
<keyword evidence="1" id="KW-1133">Transmembrane helix</keyword>
<sequence>MVKRFSIVFLTMVLAVIAVLLAAKNPTGPNTVSFDEPAILWLSIGIIAVLFLPPLILSFFNNLAVKIISAIYQAFIVLSFIVLVPVGFIVPGLWVTVIGVVGTIVSICSIIVTISVGFKKRNLVTN</sequence>
<name>A0A429X6S7_SIMTE</name>
<comment type="caution">
    <text evidence="3">The sequence shown here is derived from an EMBL/GenBank/DDBJ whole genome shotgun (WGS) entry which is preliminary data.</text>
</comment>
<dbReference type="RefSeq" id="WP_120116888.1">
    <property type="nucleotide sequence ID" value="NZ_BORI01000001.1"/>
</dbReference>
<dbReference type="OrthoDB" id="2357074at2"/>
<feature type="transmembrane region" description="Helical" evidence="1">
    <location>
        <begin position="94"/>
        <end position="118"/>
    </location>
</feature>
<evidence type="ECO:0000313" key="4">
    <source>
        <dbReference type="Proteomes" id="UP000287296"/>
    </source>
</evidence>
<keyword evidence="1" id="KW-0472">Membrane</keyword>
<evidence type="ECO:0000313" key="2">
    <source>
        <dbReference type="EMBL" id="GIN95052.1"/>
    </source>
</evidence>
<gene>
    <name evidence="2" type="primary">ydeH</name>
    <name evidence="3" type="ORF">D5F11_014750</name>
    <name evidence="2" type="ORF">J6TS1_09220</name>
</gene>
<dbReference type="AlphaFoldDB" id="A0A429X6S7"/>
<evidence type="ECO:0000256" key="1">
    <source>
        <dbReference type="SAM" id="Phobius"/>
    </source>
</evidence>
<protein>
    <submittedName>
        <fullName evidence="2">Membrane protein YdeH</fullName>
    </submittedName>
</protein>
<keyword evidence="5" id="KW-1185">Reference proteome</keyword>
<dbReference type="Proteomes" id="UP000287296">
    <property type="component" value="Unassembled WGS sequence"/>
</dbReference>
<accession>A0A429X6S7</accession>
<dbReference type="EMBL" id="BORJ01000002">
    <property type="protein sequence ID" value="GIN95052.1"/>
    <property type="molecule type" value="Genomic_DNA"/>
</dbReference>
<reference evidence="3 4" key="1">
    <citation type="submission" date="2018-12" db="EMBL/GenBank/DDBJ databases">
        <authorList>
            <person name="Sun L."/>
            <person name="Chen Z."/>
        </authorList>
    </citation>
    <scope>NUCLEOTIDE SEQUENCE [LARGE SCALE GENOMIC DNA]</scope>
    <source>
        <strain evidence="3 4">LMG 29736</strain>
    </source>
</reference>
<feature type="transmembrane region" description="Helical" evidence="1">
    <location>
        <begin position="38"/>
        <end position="60"/>
    </location>
</feature>